<keyword evidence="2" id="KW-1185">Reference proteome</keyword>
<organism evidence="1 2">
    <name type="scientific">Klebsormidium nitens</name>
    <name type="common">Green alga</name>
    <name type="synonym">Ulothrix nitens</name>
    <dbReference type="NCBI Taxonomy" id="105231"/>
    <lineage>
        <taxon>Eukaryota</taxon>
        <taxon>Viridiplantae</taxon>
        <taxon>Streptophyta</taxon>
        <taxon>Klebsormidiophyceae</taxon>
        <taxon>Klebsormidiales</taxon>
        <taxon>Klebsormidiaceae</taxon>
        <taxon>Klebsormidium</taxon>
    </lineage>
</organism>
<dbReference type="EMBL" id="DF237500">
    <property type="protein sequence ID" value="GAQ89686.1"/>
    <property type="molecule type" value="Genomic_DNA"/>
</dbReference>
<evidence type="ECO:0008006" key="3">
    <source>
        <dbReference type="Google" id="ProtNLM"/>
    </source>
</evidence>
<proteinExistence type="predicted"/>
<accession>A0A1Y1ILN5</accession>
<evidence type="ECO:0000313" key="2">
    <source>
        <dbReference type="Proteomes" id="UP000054558"/>
    </source>
</evidence>
<name>A0A1Y1ILN5_KLENI</name>
<reference evidence="1 2" key="1">
    <citation type="journal article" date="2014" name="Nat. Commun.">
        <title>Klebsormidium flaccidum genome reveals primary factors for plant terrestrial adaptation.</title>
        <authorList>
            <person name="Hori K."/>
            <person name="Maruyama F."/>
            <person name="Fujisawa T."/>
            <person name="Togashi T."/>
            <person name="Yamamoto N."/>
            <person name="Seo M."/>
            <person name="Sato S."/>
            <person name="Yamada T."/>
            <person name="Mori H."/>
            <person name="Tajima N."/>
            <person name="Moriyama T."/>
            <person name="Ikeuchi M."/>
            <person name="Watanabe M."/>
            <person name="Wada H."/>
            <person name="Kobayashi K."/>
            <person name="Saito M."/>
            <person name="Masuda T."/>
            <person name="Sasaki-Sekimoto Y."/>
            <person name="Mashiguchi K."/>
            <person name="Awai K."/>
            <person name="Shimojima M."/>
            <person name="Masuda S."/>
            <person name="Iwai M."/>
            <person name="Nobusawa T."/>
            <person name="Narise T."/>
            <person name="Kondo S."/>
            <person name="Saito H."/>
            <person name="Sato R."/>
            <person name="Murakawa M."/>
            <person name="Ihara Y."/>
            <person name="Oshima-Yamada Y."/>
            <person name="Ohtaka K."/>
            <person name="Satoh M."/>
            <person name="Sonobe K."/>
            <person name="Ishii M."/>
            <person name="Ohtani R."/>
            <person name="Kanamori-Sato M."/>
            <person name="Honoki R."/>
            <person name="Miyazaki D."/>
            <person name="Mochizuki H."/>
            <person name="Umetsu J."/>
            <person name="Higashi K."/>
            <person name="Shibata D."/>
            <person name="Kamiya Y."/>
            <person name="Sato N."/>
            <person name="Nakamura Y."/>
            <person name="Tabata S."/>
            <person name="Ida S."/>
            <person name="Kurokawa K."/>
            <person name="Ohta H."/>
        </authorList>
    </citation>
    <scope>NUCLEOTIDE SEQUENCE [LARGE SCALE GENOMIC DNA]</scope>
    <source>
        <strain evidence="1 2">NIES-2285</strain>
    </source>
</reference>
<gene>
    <name evidence="1" type="ORF">KFL_005510010</name>
</gene>
<evidence type="ECO:0000313" key="1">
    <source>
        <dbReference type="EMBL" id="GAQ89686.1"/>
    </source>
</evidence>
<dbReference type="AlphaFoldDB" id="A0A1Y1ILN5"/>
<dbReference type="Proteomes" id="UP000054558">
    <property type="component" value="Unassembled WGS sequence"/>
</dbReference>
<protein>
    <recommendedName>
        <fullName evidence="3">Nucleotide-diphospho-sugar transferase domain-containing protein</fullName>
    </recommendedName>
</protein>
<sequence>MGVMEGVGWKRMRSHSAFLAVILLASVSLRFAFQTCHLNTMGFQAPRDMGAMRGLASSFLGRSRSRDTTIPIFFYITEMKASALVFLNITATFNPDTPLYMLTSNATPPKGEILSSLKQLGVKVRYVEHYIHPGSDIEVFRKHYIHRAVNPLWYERMCFERFFILKEVALLEGIDRMAYSDADIALFMDVHDTPFAKFRSGFVSITQWSTYFGLWRFETLQEFCQYMLWFYQRPESEVDDTIHQYGDYILYPRDADPKNQSNYVWQFSDMFMLSAFLQSQNVSKTTLLDNEDAMKSLVALENPNRLRPPGDESFICESGAHFDSYLDWRMTPRGVLGPYHNGTLLAGIHFQGPCKDKVVPHVFQKLFPGSAPERWQWRR</sequence>